<comment type="similarity">
    <text evidence="1">Belongs to the plant acyltransferase family.</text>
</comment>
<dbReference type="PANTHER" id="PTHR31642">
    <property type="entry name" value="TRICHOTHECENE 3-O-ACETYLTRANSFERASE"/>
    <property type="match status" value="1"/>
</dbReference>
<evidence type="ECO:0000313" key="4">
    <source>
        <dbReference type="EMBL" id="MBA0778717.1"/>
    </source>
</evidence>
<keyword evidence="3" id="KW-0012">Acyltransferase</keyword>
<dbReference type="GO" id="GO:0016747">
    <property type="term" value="F:acyltransferase activity, transferring groups other than amino-acyl groups"/>
    <property type="evidence" value="ECO:0007669"/>
    <property type="project" value="TreeGrafter"/>
</dbReference>
<organism evidence="4 5">
    <name type="scientific">Gossypium trilobum</name>
    <dbReference type="NCBI Taxonomy" id="34281"/>
    <lineage>
        <taxon>Eukaryota</taxon>
        <taxon>Viridiplantae</taxon>
        <taxon>Streptophyta</taxon>
        <taxon>Embryophyta</taxon>
        <taxon>Tracheophyta</taxon>
        <taxon>Spermatophyta</taxon>
        <taxon>Magnoliopsida</taxon>
        <taxon>eudicotyledons</taxon>
        <taxon>Gunneridae</taxon>
        <taxon>Pentapetalae</taxon>
        <taxon>rosids</taxon>
        <taxon>malvids</taxon>
        <taxon>Malvales</taxon>
        <taxon>Malvaceae</taxon>
        <taxon>Malvoideae</taxon>
        <taxon>Gossypium</taxon>
    </lineage>
</organism>
<reference evidence="4 5" key="1">
    <citation type="journal article" date="2019" name="Genome Biol. Evol.">
        <title>Insights into the evolution of the New World diploid cottons (Gossypium, subgenus Houzingenia) based on genome sequencing.</title>
        <authorList>
            <person name="Grover C.E."/>
            <person name="Arick M.A. 2nd"/>
            <person name="Thrash A."/>
            <person name="Conover J.L."/>
            <person name="Sanders W.S."/>
            <person name="Peterson D.G."/>
            <person name="Frelichowski J.E."/>
            <person name="Scheffler J.A."/>
            <person name="Scheffler B.E."/>
            <person name="Wendel J.F."/>
        </authorList>
    </citation>
    <scope>NUCLEOTIDE SEQUENCE [LARGE SCALE GENOMIC DNA]</scope>
    <source>
        <strain evidence="4">8</strain>
        <tissue evidence="4">Leaf</tissue>
    </source>
</reference>
<dbReference type="Pfam" id="PF02458">
    <property type="entry name" value="Transferase"/>
    <property type="match status" value="2"/>
</dbReference>
<dbReference type="SUPFAM" id="SSF52777">
    <property type="entry name" value="CoA-dependent acyltransferases"/>
    <property type="match status" value="1"/>
</dbReference>
<dbReference type="PANTHER" id="PTHR31642:SF196">
    <property type="entry name" value="SHIKIMATE O-HYDROXYCINNAMOYLTRANSFERASE-LIKE"/>
    <property type="match status" value="1"/>
</dbReference>
<proteinExistence type="inferred from homology"/>
<gene>
    <name evidence="4" type="ORF">Gotri_006544</name>
</gene>
<dbReference type="InterPro" id="IPR023213">
    <property type="entry name" value="CAT-like_dom_sf"/>
</dbReference>
<evidence type="ECO:0000256" key="2">
    <source>
        <dbReference type="ARBA" id="ARBA00022679"/>
    </source>
</evidence>
<evidence type="ECO:0000313" key="5">
    <source>
        <dbReference type="Proteomes" id="UP000593568"/>
    </source>
</evidence>
<evidence type="ECO:0000256" key="1">
    <source>
        <dbReference type="ARBA" id="ARBA00009861"/>
    </source>
</evidence>
<dbReference type="AlphaFoldDB" id="A0A7J9F084"/>
<sequence>VTKFKCGGVCLGIGLQHTLGDGTSAIHFINSWADTVRGVSPAIAPFIDRTLLRARPSTVSTFKLTVDQLNALKAKAAANNSGTKYSSYNILAAHIWRCVSKAMALSDDQPTKMYFPVDARSKLNPPLPPGYFGNVIFIHALVTQAGDLNTESFLDTIKRIHEGLKKINDEYLRSALDYIETVSDLSTLVRGPHTFRCPNLAVNTWLWLPIYEADFGWGRPIHTGPADVSHEGKVLILPTPINDGSLLVATRLGISHMSCFEKLLYEF</sequence>
<dbReference type="InterPro" id="IPR050317">
    <property type="entry name" value="Plant_Fungal_Acyltransferase"/>
</dbReference>
<dbReference type="FunFam" id="3.30.559.10:FF:000008">
    <property type="entry name" value="Tryptamine hydroxycinnamoyl transferase"/>
    <property type="match status" value="1"/>
</dbReference>
<dbReference type="EMBL" id="JABEZW010000010">
    <property type="protein sequence ID" value="MBA0778717.1"/>
    <property type="molecule type" value="Genomic_DNA"/>
</dbReference>
<name>A0A7J9F084_9ROSI</name>
<keyword evidence="5" id="KW-1185">Reference proteome</keyword>
<dbReference type="Gene3D" id="3.30.559.10">
    <property type="entry name" value="Chloramphenicol acetyltransferase-like domain"/>
    <property type="match status" value="2"/>
</dbReference>
<feature type="non-terminal residue" evidence="4">
    <location>
        <position position="267"/>
    </location>
</feature>
<keyword evidence="2" id="KW-0808">Transferase</keyword>
<protein>
    <recommendedName>
        <fullName evidence="6">Shikimate O-hydroxycinnamoyltransferase</fullName>
    </recommendedName>
</protein>
<evidence type="ECO:0008006" key="6">
    <source>
        <dbReference type="Google" id="ProtNLM"/>
    </source>
</evidence>
<evidence type="ECO:0000256" key="3">
    <source>
        <dbReference type="ARBA" id="ARBA00023315"/>
    </source>
</evidence>
<comment type="caution">
    <text evidence="4">The sequence shown here is derived from an EMBL/GenBank/DDBJ whole genome shotgun (WGS) entry which is preliminary data.</text>
</comment>
<accession>A0A7J9F084</accession>
<dbReference type="Proteomes" id="UP000593568">
    <property type="component" value="Unassembled WGS sequence"/>
</dbReference>